<dbReference type="Proteomes" id="UP000663801">
    <property type="component" value="Unassembled WGS sequence"/>
</dbReference>
<keyword evidence="5 7" id="KW-0408">Iron</keyword>
<dbReference type="PANTHER" id="PTHR46696">
    <property type="entry name" value="P450, PUTATIVE (EUROFUNG)-RELATED"/>
    <property type="match status" value="1"/>
</dbReference>
<dbReference type="CDD" id="cd20625">
    <property type="entry name" value="CYP164-like"/>
    <property type="match status" value="1"/>
</dbReference>
<dbReference type="Pfam" id="PF00067">
    <property type="entry name" value="p450"/>
    <property type="match status" value="2"/>
</dbReference>
<evidence type="ECO:0000313" key="9">
    <source>
        <dbReference type="EMBL" id="MBM9477051.1"/>
    </source>
</evidence>
<dbReference type="AlphaFoldDB" id="A0A938YG43"/>
<dbReference type="PANTHER" id="PTHR46696:SF1">
    <property type="entry name" value="CYTOCHROME P450 YJIB-RELATED"/>
    <property type="match status" value="1"/>
</dbReference>
<dbReference type="SUPFAM" id="SSF48264">
    <property type="entry name" value="Cytochrome P450"/>
    <property type="match status" value="1"/>
</dbReference>
<name>A0A938YG43_9ACTN</name>
<evidence type="ECO:0000256" key="7">
    <source>
        <dbReference type="RuleBase" id="RU000461"/>
    </source>
</evidence>
<organism evidence="9 10">
    <name type="scientific">Nakamurella flavida</name>
    <dbReference type="NCBI Taxonomy" id="363630"/>
    <lineage>
        <taxon>Bacteria</taxon>
        <taxon>Bacillati</taxon>
        <taxon>Actinomycetota</taxon>
        <taxon>Actinomycetes</taxon>
        <taxon>Nakamurellales</taxon>
        <taxon>Nakamurellaceae</taxon>
        <taxon>Nakamurella</taxon>
    </lineage>
</organism>
<accession>A0A938YG43</accession>
<keyword evidence="4 7" id="KW-0560">Oxidoreductase</keyword>
<dbReference type="GO" id="GO:0016705">
    <property type="term" value="F:oxidoreductase activity, acting on paired donors, with incorporation or reduction of molecular oxygen"/>
    <property type="evidence" value="ECO:0007669"/>
    <property type="project" value="InterPro"/>
</dbReference>
<keyword evidence="10" id="KW-1185">Reference proteome</keyword>
<evidence type="ECO:0000256" key="4">
    <source>
        <dbReference type="ARBA" id="ARBA00023002"/>
    </source>
</evidence>
<feature type="region of interest" description="Disordered" evidence="8">
    <location>
        <begin position="1"/>
        <end position="25"/>
    </location>
</feature>
<evidence type="ECO:0000256" key="3">
    <source>
        <dbReference type="ARBA" id="ARBA00022723"/>
    </source>
</evidence>
<dbReference type="GO" id="GO:0020037">
    <property type="term" value="F:heme binding"/>
    <property type="evidence" value="ECO:0007669"/>
    <property type="project" value="InterPro"/>
</dbReference>
<dbReference type="RefSeq" id="WP_205257155.1">
    <property type="nucleotide sequence ID" value="NZ_BAAAPV010000001.1"/>
</dbReference>
<comment type="caution">
    <text evidence="9">The sequence shown here is derived from an EMBL/GenBank/DDBJ whole genome shotgun (WGS) entry which is preliminary data.</text>
</comment>
<dbReference type="Gene3D" id="1.10.630.10">
    <property type="entry name" value="Cytochrome P450"/>
    <property type="match status" value="1"/>
</dbReference>
<dbReference type="EMBL" id="JAERWL010000009">
    <property type="protein sequence ID" value="MBM9477051.1"/>
    <property type="molecule type" value="Genomic_DNA"/>
</dbReference>
<keyword evidence="2 7" id="KW-0349">Heme</keyword>
<dbReference type="InterPro" id="IPR036396">
    <property type="entry name" value="Cyt_P450_sf"/>
</dbReference>
<dbReference type="PRINTS" id="PR00359">
    <property type="entry name" value="BP450"/>
</dbReference>
<dbReference type="FunFam" id="1.10.630.10:FF:000018">
    <property type="entry name" value="Cytochrome P450 monooxygenase"/>
    <property type="match status" value="1"/>
</dbReference>
<reference evidence="9" key="1">
    <citation type="submission" date="2021-01" db="EMBL/GenBank/DDBJ databases">
        <title>KCTC 19127 draft genome.</title>
        <authorList>
            <person name="An D."/>
        </authorList>
    </citation>
    <scope>NUCLEOTIDE SEQUENCE</scope>
    <source>
        <strain evidence="9">KCTC 19127</strain>
    </source>
</reference>
<dbReference type="PROSITE" id="PS00086">
    <property type="entry name" value="CYTOCHROME_P450"/>
    <property type="match status" value="1"/>
</dbReference>
<evidence type="ECO:0000256" key="6">
    <source>
        <dbReference type="ARBA" id="ARBA00023033"/>
    </source>
</evidence>
<keyword evidence="3 7" id="KW-0479">Metal-binding</keyword>
<dbReference type="InterPro" id="IPR002397">
    <property type="entry name" value="Cyt_P450_B"/>
</dbReference>
<evidence type="ECO:0000256" key="1">
    <source>
        <dbReference type="ARBA" id="ARBA00010617"/>
    </source>
</evidence>
<dbReference type="InterPro" id="IPR017972">
    <property type="entry name" value="Cyt_P450_CS"/>
</dbReference>
<dbReference type="GO" id="GO:0004497">
    <property type="term" value="F:monooxygenase activity"/>
    <property type="evidence" value="ECO:0007669"/>
    <property type="project" value="UniProtKB-KW"/>
</dbReference>
<gene>
    <name evidence="9" type="ORF">JL107_11380</name>
</gene>
<comment type="similarity">
    <text evidence="1 7">Belongs to the cytochrome P450 family.</text>
</comment>
<protein>
    <submittedName>
        <fullName evidence="9">Cytochrome P450</fullName>
    </submittedName>
</protein>
<dbReference type="GO" id="GO:0005506">
    <property type="term" value="F:iron ion binding"/>
    <property type="evidence" value="ECO:0007669"/>
    <property type="project" value="InterPro"/>
</dbReference>
<proteinExistence type="inferred from homology"/>
<evidence type="ECO:0000256" key="5">
    <source>
        <dbReference type="ARBA" id="ARBA00023004"/>
    </source>
</evidence>
<sequence length="422" mass="46107">MSAAPTRRAADDLPTTSSLGFDPTDPAVLADPYPVYARLRAAGPLVRDPGRDSFLLTRFADVNAALRDRRLGRAYAHRYTDAEFGRESTAGSWPRWEESERWSLLNLEPPDHTRLRRLVTAVFTARAVAALRPQIERISADTLRAAIGRADAGGTFDLITDYAQPYSVTVICALLGVPPQDGPALLGWSHAIVKMYELALDPVQQRAAEQASADFIDYVTDLIEQRRRVPADDLVSELVTVADGGDRLTPDEIIGTVIVLLNAGHEATVNTLGNGIRALLAHRDQWDDLVAGRVDPAVAVEELIRWDGPLQLFERWVLEDGVEYGGRTFAVGERIGMLFGSANRDPERFEDPDRFDIARGVSTHIGFGGGIHFCIGAPLARLEIGISLAQLAHDLPGLTLAQDTAYHPTFVIRGLTGLRVHG</sequence>
<keyword evidence="6 7" id="KW-0503">Monooxygenase</keyword>
<evidence type="ECO:0000256" key="8">
    <source>
        <dbReference type="SAM" id="MobiDB-lite"/>
    </source>
</evidence>
<evidence type="ECO:0000313" key="10">
    <source>
        <dbReference type="Proteomes" id="UP000663801"/>
    </source>
</evidence>
<dbReference type="InterPro" id="IPR001128">
    <property type="entry name" value="Cyt_P450"/>
</dbReference>
<evidence type="ECO:0000256" key="2">
    <source>
        <dbReference type="ARBA" id="ARBA00022617"/>
    </source>
</evidence>